<organism evidence="11 12">
    <name type="scientific">Clytia hemisphaerica</name>
    <dbReference type="NCBI Taxonomy" id="252671"/>
    <lineage>
        <taxon>Eukaryota</taxon>
        <taxon>Metazoa</taxon>
        <taxon>Cnidaria</taxon>
        <taxon>Hydrozoa</taxon>
        <taxon>Hydroidolina</taxon>
        <taxon>Leptothecata</taxon>
        <taxon>Obeliida</taxon>
        <taxon>Clytiidae</taxon>
        <taxon>Clytia</taxon>
    </lineage>
</organism>
<keyword evidence="9" id="KW-0472">Membrane</keyword>
<keyword evidence="4" id="KW-0808">Transferase</keyword>
<dbReference type="GO" id="GO:0006493">
    <property type="term" value="P:protein O-linked glycosylation"/>
    <property type="evidence" value="ECO:0007669"/>
    <property type="project" value="TreeGrafter"/>
</dbReference>
<dbReference type="EC" id="2.4.1.-" evidence="10"/>
<dbReference type="OrthoDB" id="2139606at2759"/>
<evidence type="ECO:0000256" key="3">
    <source>
        <dbReference type="ARBA" id="ARBA00022676"/>
    </source>
</evidence>
<evidence type="ECO:0000256" key="2">
    <source>
        <dbReference type="ARBA" id="ARBA00008661"/>
    </source>
</evidence>
<evidence type="ECO:0000256" key="10">
    <source>
        <dbReference type="RuleBase" id="RU363063"/>
    </source>
</evidence>
<comment type="subcellular location">
    <subcellularLocation>
        <location evidence="1 10">Golgi apparatus membrane</location>
        <topology evidence="1 10">Single-pass type II membrane protein</topology>
    </subcellularLocation>
</comment>
<evidence type="ECO:0000256" key="7">
    <source>
        <dbReference type="ARBA" id="ARBA00022989"/>
    </source>
</evidence>
<dbReference type="Proteomes" id="UP000594262">
    <property type="component" value="Unplaced"/>
</dbReference>
<evidence type="ECO:0000256" key="8">
    <source>
        <dbReference type="ARBA" id="ARBA00023034"/>
    </source>
</evidence>
<evidence type="ECO:0000256" key="6">
    <source>
        <dbReference type="ARBA" id="ARBA00022968"/>
    </source>
</evidence>
<evidence type="ECO:0000313" key="12">
    <source>
        <dbReference type="Proteomes" id="UP000594262"/>
    </source>
</evidence>
<comment type="similarity">
    <text evidence="2 10">Belongs to the glycosyltransferase 31 family.</text>
</comment>
<accession>A0A7M5V8B1</accession>
<dbReference type="PANTHER" id="PTHR11214:SF3">
    <property type="entry name" value="BETA-1,3-GALACTOSYLTRANSFERASE 6"/>
    <property type="match status" value="1"/>
</dbReference>
<dbReference type="Gene3D" id="3.90.550.50">
    <property type="match status" value="1"/>
</dbReference>
<dbReference type="GO" id="GO:0000139">
    <property type="term" value="C:Golgi membrane"/>
    <property type="evidence" value="ECO:0007669"/>
    <property type="project" value="UniProtKB-SubCell"/>
</dbReference>
<keyword evidence="7" id="KW-1133">Transmembrane helix</keyword>
<name>A0A7M5V8B1_9CNID</name>
<keyword evidence="12" id="KW-1185">Reference proteome</keyword>
<keyword evidence="5" id="KW-0812">Transmembrane</keyword>
<keyword evidence="8 10" id="KW-0333">Golgi apparatus</keyword>
<dbReference type="PANTHER" id="PTHR11214">
    <property type="entry name" value="BETA-1,3-N-ACETYLGLUCOSAMINYLTRANSFERASE"/>
    <property type="match status" value="1"/>
</dbReference>
<reference evidence="11" key="1">
    <citation type="submission" date="2021-01" db="UniProtKB">
        <authorList>
            <consortium name="EnsemblMetazoa"/>
        </authorList>
    </citation>
    <scope>IDENTIFICATION</scope>
</reference>
<keyword evidence="6" id="KW-0735">Signal-anchor</keyword>
<keyword evidence="3 10" id="KW-0328">Glycosyltransferase</keyword>
<evidence type="ECO:0000256" key="4">
    <source>
        <dbReference type="ARBA" id="ARBA00022679"/>
    </source>
</evidence>
<dbReference type="EnsemblMetazoa" id="CLYHEMT011556.1">
    <property type="protein sequence ID" value="CLYHEMP011556.1"/>
    <property type="gene ID" value="CLYHEMG011556"/>
</dbReference>
<evidence type="ECO:0000313" key="11">
    <source>
        <dbReference type="EnsemblMetazoa" id="CLYHEMP011556.1"/>
    </source>
</evidence>
<protein>
    <recommendedName>
        <fullName evidence="10">Hexosyltransferase</fullName>
        <ecNumber evidence="10">2.4.1.-</ecNumber>
    </recommendedName>
</protein>
<dbReference type="AlphaFoldDB" id="A0A7M5V8B1"/>
<dbReference type="Pfam" id="PF01762">
    <property type="entry name" value="Galactosyl_T"/>
    <property type="match status" value="1"/>
</dbReference>
<evidence type="ECO:0000256" key="9">
    <source>
        <dbReference type="ARBA" id="ARBA00023136"/>
    </source>
</evidence>
<proteinExistence type="inferred from homology"/>
<evidence type="ECO:0000256" key="1">
    <source>
        <dbReference type="ARBA" id="ARBA00004323"/>
    </source>
</evidence>
<dbReference type="InterPro" id="IPR002659">
    <property type="entry name" value="Glyco_trans_31"/>
</dbReference>
<sequence>ALVFFFGITTHLHSNVDSSVKTNIQQVRNELSYRFHQKIESVKTIVRIDPSLKPRNIKLLNLQDIQPFRGNFLFLVNSNIGNKERRTSIRKHWANQTKFNQHRKKFHNVSFKAYFMTGFKAEKFDLAKTESVKYGDLLITNRTEDYWDFSRRAMISFHWTIENCNYDYLLKADDDIFIHIPNLFTFLYKDPYVLKHHDRLYAGYIIMHGKPQRNLKFKWGVTYEEWGADAYPPFSTGMGFILSRFIIEKMIPHFDWEKPFRVDDVYIGHLVYMAQISNIGIRNSVGQEFSRFNDPKKCPIQSKAIVYHQVLTEDCMRKLAESSLKVK</sequence>
<evidence type="ECO:0000256" key="5">
    <source>
        <dbReference type="ARBA" id="ARBA00022692"/>
    </source>
</evidence>
<dbReference type="GO" id="GO:0016758">
    <property type="term" value="F:hexosyltransferase activity"/>
    <property type="evidence" value="ECO:0007669"/>
    <property type="project" value="InterPro"/>
</dbReference>